<protein>
    <submittedName>
        <fullName evidence="1">Uncharacterized protein</fullName>
    </submittedName>
</protein>
<reference evidence="1 2" key="1">
    <citation type="journal article" date="2014" name="Int. J. Syst. Evol. Microbiol.">
        <title>Complete genome sequence of Corynebacterium casei LMG S-19264T (=DSM 44701T), isolated from a smear-ripened cheese.</title>
        <authorList>
            <consortium name="US DOE Joint Genome Institute (JGI-PGF)"/>
            <person name="Walter F."/>
            <person name="Albersmeier A."/>
            <person name="Kalinowski J."/>
            <person name="Ruckert C."/>
        </authorList>
    </citation>
    <scope>NUCLEOTIDE SEQUENCE [LARGE SCALE GENOMIC DNA]</scope>
    <source>
        <strain evidence="1 2">NBRC 110095</strain>
    </source>
</reference>
<proteinExistence type="predicted"/>
<dbReference type="EMBL" id="BSPD01000056">
    <property type="protein sequence ID" value="GLS26553.1"/>
    <property type="molecule type" value="Genomic_DNA"/>
</dbReference>
<comment type="caution">
    <text evidence="1">The sequence shown here is derived from an EMBL/GenBank/DDBJ whole genome shotgun (WGS) entry which is preliminary data.</text>
</comment>
<evidence type="ECO:0000313" key="1">
    <source>
        <dbReference type="EMBL" id="GLS26553.1"/>
    </source>
</evidence>
<evidence type="ECO:0000313" key="2">
    <source>
        <dbReference type="Proteomes" id="UP001156870"/>
    </source>
</evidence>
<dbReference type="AlphaFoldDB" id="A0AA37WMN0"/>
<organism evidence="1 2">
    <name type="scientific">Marinibactrum halimedae</name>
    <dbReference type="NCBI Taxonomy" id="1444977"/>
    <lineage>
        <taxon>Bacteria</taxon>
        <taxon>Pseudomonadati</taxon>
        <taxon>Pseudomonadota</taxon>
        <taxon>Gammaproteobacteria</taxon>
        <taxon>Cellvibrionales</taxon>
        <taxon>Cellvibrionaceae</taxon>
        <taxon>Marinibactrum</taxon>
    </lineage>
</organism>
<dbReference type="Proteomes" id="UP001156870">
    <property type="component" value="Unassembled WGS sequence"/>
</dbReference>
<name>A0AA37WMN0_9GAMM</name>
<sequence length="264" mass="29994">MKFIQQCLRKLGMVSLVQPPAEDHAPELYEILLFRTKLQLALPKLTLPPWEEWGSIGGPNKDWRPYVNTKGKPHYTRVDELGFYGMGFYGCGWQLPVEDGEPAAALRLFLSAYTPTDDDRPKYSNMMDETVSLSWLQNYYSNRLKKPISLSRTTEGHMEILSEETSGGGEIACAEESVSIETSLVNGHTVHHVMLDANHAHYWVPFSKVDLLYLEFRITGDGLWTPVTSRTALKEADRIMHAILPTLSLTYPENEQLSHQKVIK</sequence>
<gene>
    <name evidence="1" type="ORF">GCM10007877_22690</name>
</gene>
<dbReference type="RefSeq" id="WP_232593173.1">
    <property type="nucleotide sequence ID" value="NZ_BSPD01000056.1"/>
</dbReference>
<accession>A0AA37WMN0</accession>
<keyword evidence="2" id="KW-1185">Reference proteome</keyword>